<organism evidence="1 2">
    <name type="scientific">Conexibacter woesei (strain DSM 14684 / CCUG 47730 / CIP 108061 / JCM 11494 / NBRC 100937 / ID131577)</name>
    <dbReference type="NCBI Taxonomy" id="469383"/>
    <lineage>
        <taxon>Bacteria</taxon>
        <taxon>Bacillati</taxon>
        <taxon>Actinomycetota</taxon>
        <taxon>Thermoleophilia</taxon>
        <taxon>Solirubrobacterales</taxon>
        <taxon>Conexibacteraceae</taxon>
        <taxon>Conexibacter</taxon>
    </lineage>
</organism>
<dbReference type="KEGG" id="cwo:Cwoe_0679"/>
<gene>
    <name evidence="1" type="ordered locus">Cwoe_0679</name>
</gene>
<dbReference type="RefSeq" id="WP_012932166.1">
    <property type="nucleotide sequence ID" value="NC_013739.1"/>
</dbReference>
<protein>
    <submittedName>
        <fullName evidence="1">Uncharacterized protein</fullName>
    </submittedName>
</protein>
<reference evidence="1 2" key="1">
    <citation type="journal article" date="2010" name="Stand. Genomic Sci.">
        <title>Complete genome sequence of Conexibacter woesei type strain (ID131577).</title>
        <authorList>
            <person name="Pukall R."/>
            <person name="Lapidus A."/>
            <person name="Glavina Del Rio T."/>
            <person name="Copeland A."/>
            <person name="Tice H."/>
            <person name="Cheng J.-F."/>
            <person name="Lucas S."/>
            <person name="Chen F."/>
            <person name="Nolan M."/>
            <person name="Bruce D."/>
            <person name="Goodwin L."/>
            <person name="Pitluck S."/>
            <person name="Mavromatis K."/>
            <person name="Ivanova N."/>
            <person name="Ovchinnikova G."/>
            <person name="Pati A."/>
            <person name="Chen A."/>
            <person name="Palaniappan K."/>
            <person name="Land M."/>
            <person name="Hauser L."/>
            <person name="Chang Y.-J."/>
            <person name="Jeffries C.D."/>
            <person name="Chain P."/>
            <person name="Meincke L."/>
            <person name="Sims D."/>
            <person name="Brettin T."/>
            <person name="Detter J.C."/>
            <person name="Rohde M."/>
            <person name="Goeker M."/>
            <person name="Bristow J."/>
            <person name="Eisen J.A."/>
            <person name="Markowitz V."/>
            <person name="Kyrpides N.C."/>
            <person name="Klenk H.-P."/>
            <person name="Hugenholtz P."/>
        </authorList>
    </citation>
    <scope>NUCLEOTIDE SEQUENCE [LARGE SCALE GENOMIC DNA]</scope>
    <source>
        <strain evidence="2">DSM 14684 / CIP 108061 / JCM 11494 / NBRC 100937 / ID131577</strain>
    </source>
</reference>
<proteinExistence type="predicted"/>
<reference evidence="2" key="2">
    <citation type="submission" date="2010-01" db="EMBL/GenBank/DDBJ databases">
        <title>The complete genome of Conexibacter woesei DSM 14684.</title>
        <authorList>
            <consortium name="US DOE Joint Genome Institute (JGI-PGF)"/>
            <person name="Lucas S."/>
            <person name="Copeland A."/>
            <person name="Lapidus A."/>
            <person name="Glavina del Rio T."/>
            <person name="Dalin E."/>
            <person name="Tice H."/>
            <person name="Bruce D."/>
            <person name="Goodwin L."/>
            <person name="Pitluck S."/>
            <person name="Kyrpides N."/>
            <person name="Mavromatis K."/>
            <person name="Ivanova N."/>
            <person name="Mikhailova N."/>
            <person name="Chertkov O."/>
            <person name="Brettin T."/>
            <person name="Detter J.C."/>
            <person name="Han C."/>
            <person name="Larimer F."/>
            <person name="Land M."/>
            <person name="Hauser L."/>
            <person name="Markowitz V."/>
            <person name="Cheng J.-F."/>
            <person name="Hugenholtz P."/>
            <person name="Woyke T."/>
            <person name="Wu D."/>
            <person name="Pukall R."/>
            <person name="Steenblock K."/>
            <person name="Schneider S."/>
            <person name="Klenk H.-P."/>
            <person name="Eisen J.A."/>
        </authorList>
    </citation>
    <scope>NUCLEOTIDE SEQUENCE [LARGE SCALE GENOMIC DNA]</scope>
    <source>
        <strain evidence="2">DSM 14684 / CIP 108061 / JCM 11494 / NBRC 100937 / ID131577</strain>
    </source>
</reference>
<evidence type="ECO:0000313" key="2">
    <source>
        <dbReference type="Proteomes" id="UP000008229"/>
    </source>
</evidence>
<dbReference type="AlphaFoldDB" id="D3F9E6"/>
<evidence type="ECO:0000313" key="1">
    <source>
        <dbReference type="EMBL" id="ADB49113.1"/>
    </source>
</evidence>
<name>D3F9E6_CONWI</name>
<accession>D3F9E6</accession>
<keyword evidence="2" id="KW-1185">Reference proteome</keyword>
<dbReference type="EMBL" id="CP001854">
    <property type="protein sequence ID" value="ADB49113.1"/>
    <property type="molecule type" value="Genomic_DNA"/>
</dbReference>
<dbReference type="HOGENOM" id="CLU_3042344_0_0_11"/>
<sequence>MKPGRVAPLPLHDNAAEVVHRVAERTGYAPAEIVTAALEWHLQHDEPDHEDTNT</sequence>
<dbReference type="Proteomes" id="UP000008229">
    <property type="component" value="Chromosome"/>
</dbReference>